<name>A0ABD4ZXM3_ENTGA</name>
<evidence type="ECO:0000259" key="1">
    <source>
        <dbReference type="Pfam" id="PF06605"/>
    </source>
</evidence>
<feature type="domain" description="CwlT-like lysozyme" evidence="2">
    <location>
        <begin position="658"/>
        <end position="812"/>
    </location>
</feature>
<proteinExistence type="predicted"/>
<dbReference type="InterPro" id="IPR010572">
    <property type="entry name" value="Tail_dom"/>
</dbReference>
<gene>
    <name evidence="3" type="ORF">QRX88_17520</name>
</gene>
<evidence type="ECO:0000313" key="3">
    <source>
        <dbReference type="EMBL" id="MDL4937503.1"/>
    </source>
</evidence>
<protein>
    <submittedName>
        <fullName evidence="3">Phage tail spike protein</fullName>
    </submittedName>
</protein>
<dbReference type="Gene3D" id="3.90.1720.60">
    <property type="match status" value="1"/>
</dbReference>
<feature type="domain" description="Tail spike" evidence="1">
    <location>
        <begin position="99"/>
        <end position="341"/>
    </location>
</feature>
<dbReference type="Pfam" id="PF06605">
    <property type="entry name" value="Prophage_tail"/>
    <property type="match status" value="1"/>
</dbReference>
<dbReference type="InterPro" id="IPR047194">
    <property type="entry name" value="CwlT-like_lysozyme"/>
</dbReference>
<sequence>MSESIYFLDDKQKLLKVFGENKIIESIQAKEITPDKSELMNDTLSVSVIDDDKIRDAAFMAVREDGSSFCMYKITADSDPRGRLNFSGVNFAVDELSAYIVTDMRPKDKSFKQVAEQILGYTNGEWRVGFVDSTLPALSGTFYYLSVRDALKQLQTFGCEILFKCTITGNKVTDKWIEIYKQIGKVSNKRFVYGSNALEVVRQRDRSQLYTSIIGRGKGEEVGDGYGRRIEFTNVEWKKSKGDPLDKPKGQNWLEYPEMTALYGIPMKNGSKRKRETVLILEDIEDPAELLQATYENLVEYSRPLIQFKTSVLGGDAIGNIVPIHRSDKGYHYKTRVFSMKLDRVTGKVECGLGDNLNSSSTRQAASIQNSVANLAETKMTFYDSTEISKWQSDIIRGAHGGAVILMSPSDYPANHPQRGESRQPFQMVWMDGDSIQTSSHFLVANSDGIGFIDGDFYTSPFKTAWTIDGKFNADFIRTGTILADIFETSFNKLGDTLKLVSGALQVENDGQKIMELTKRGMEFWSGSKSIGTIGTAGEPFPDLQDQDGPVSMDGKALIVRTDKDGQYIAFSAKTGTGIILGNGKGMYLIDPNIRIVGDITLSGDMDIRGELRINGQKVIPGQNGGPDTGDGFITGNTYDPVNIGSNITGNANIVAWIDKYTKQYNIEDYIGLVYALIMVENPSTNGNDDIMQSSESAGLPPNTLHGEDSVNQGCKHLANQIRNGKSQKVDIWGVMQGYNFGDGYIPWLASRGGVNSTDLAEEYSRTVVAPSLGNTTGATYPYVNAVSQADGRTYLYVNGGNFHYAALIRQYVSVTQKTGARGLAHLETLLGQRVGNGQCYGLSAEYSGFLGGCGLGAGTKYGMTHVVPGGNTSAASDIGIAYDWSAVGWTVIKNPTYDQLVVGAIINIARGALWANWPTVDDTYGHTGVIRGLENGRIQTYEQNTELGMIVGKFDRAYTSAIGISSIVIPPE</sequence>
<accession>A0ABD4ZXM3</accession>
<comment type="caution">
    <text evidence="3">The sequence shown here is derived from an EMBL/GenBank/DDBJ whole genome shotgun (WGS) entry which is preliminary data.</text>
</comment>
<evidence type="ECO:0000259" key="2">
    <source>
        <dbReference type="Pfam" id="PF13702"/>
    </source>
</evidence>
<dbReference type="AlphaFoldDB" id="A0ABD4ZXM3"/>
<dbReference type="InterPro" id="IPR007119">
    <property type="entry name" value="Phage_tail_spike_N"/>
</dbReference>
<dbReference type="CDD" id="cd16891">
    <property type="entry name" value="CwlT-like"/>
    <property type="match status" value="1"/>
</dbReference>
<dbReference type="Gene3D" id="1.10.530.10">
    <property type="match status" value="1"/>
</dbReference>
<dbReference type="EMBL" id="JASUBT010000021">
    <property type="protein sequence ID" value="MDL4937503.1"/>
    <property type="molecule type" value="Genomic_DNA"/>
</dbReference>
<dbReference type="Pfam" id="PF13702">
    <property type="entry name" value="Lysozyme_like"/>
    <property type="match status" value="1"/>
</dbReference>
<evidence type="ECO:0000313" key="4">
    <source>
        <dbReference type="Proteomes" id="UP001241571"/>
    </source>
</evidence>
<dbReference type="Proteomes" id="UP001241571">
    <property type="component" value="Unassembled WGS sequence"/>
</dbReference>
<reference evidence="3 4" key="1">
    <citation type="submission" date="2023-06" db="EMBL/GenBank/DDBJ databases">
        <title>Acute promotion of culturable opportunistic pathogens and persistent increase of antibiotic resistance following antibiotic exposure in mouse gut microbiota.</title>
        <authorList>
            <person name="Li L."/>
            <person name="Wang B."/>
            <person name="Sun Y."/>
            <person name="Wang M."/>
            <person name="Xu H."/>
        </authorList>
    </citation>
    <scope>NUCLEOTIDE SEQUENCE [LARGE SCALE GENOMIC DNA]</scope>
    <source>
        <strain evidence="3 4">CRI2_2</strain>
    </source>
</reference>
<organism evidence="3 4">
    <name type="scientific">Enterococcus gallinarum</name>
    <dbReference type="NCBI Taxonomy" id="1353"/>
    <lineage>
        <taxon>Bacteria</taxon>
        <taxon>Bacillati</taxon>
        <taxon>Bacillota</taxon>
        <taxon>Bacilli</taxon>
        <taxon>Lactobacillales</taxon>
        <taxon>Enterococcaceae</taxon>
        <taxon>Enterococcus</taxon>
    </lineage>
</organism>
<dbReference type="RefSeq" id="WP_228073981.1">
    <property type="nucleotide sequence ID" value="NZ_CP078505.1"/>
</dbReference>
<dbReference type="NCBIfam" id="TIGR01665">
    <property type="entry name" value="put_anti_recept"/>
    <property type="match status" value="1"/>
</dbReference>